<sequence length="290" mass="32173">MFREKLSSAHEIFTEKGAIALVAAISRVILPTTLYNWGLLLFNEGVIAYPTRDGNWLLFSPLTLRRKRKIPNISETLSGIHLGSDRHKQMLSEMYSYEGFVEVEKGDVVVDVGAYIGTFSLVATKKAKKVVAIDPFASINNVLYDNVSDYSNISIVPKAAWKCEDVVELNTSTRPSKNTLLTPKMGTNTTSYNVAANTVPELVACEGITHIDFLKVEAEGVEIEIIEGVLNDEIDVGKIAVDAGPERYGESVQKDIVQMLESSGYECRVKSEAPWWGDEIVFARRVYEAE</sequence>
<dbReference type="Gene3D" id="3.40.50.150">
    <property type="entry name" value="Vaccinia Virus protein VP39"/>
    <property type="match status" value="1"/>
</dbReference>
<keyword evidence="3" id="KW-1185">Reference proteome</keyword>
<evidence type="ECO:0000313" key="2">
    <source>
        <dbReference type="EMBL" id="QCC51769.1"/>
    </source>
</evidence>
<keyword evidence="2" id="KW-0489">Methyltransferase</keyword>
<evidence type="ECO:0000259" key="1">
    <source>
        <dbReference type="Pfam" id="PF05050"/>
    </source>
</evidence>
<dbReference type="NCBIfam" id="TIGR01444">
    <property type="entry name" value="fkbM_fam"/>
    <property type="match status" value="1"/>
</dbReference>
<reference evidence="2 3" key="1">
    <citation type="journal article" date="2019" name="Nat. Commun.">
        <title>A new type of DNA phosphorothioation-based antiviral system in archaea.</title>
        <authorList>
            <person name="Xiong L."/>
            <person name="Liu S."/>
            <person name="Chen S."/>
            <person name="Xiao Y."/>
            <person name="Zhu B."/>
            <person name="Gao Y."/>
            <person name="Zhang Y."/>
            <person name="Chen B."/>
            <person name="Luo J."/>
            <person name="Deng Z."/>
            <person name="Chen X."/>
            <person name="Wang L."/>
            <person name="Chen S."/>
        </authorList>
    </citation>
    <scope>NUCLEOTIDE SEQUENCE [LARGE SCALE GENOMIC DNA]</scope>
    <source>
        <strain evidence="2 3">CBA1105</strain>
    </source>
</reference>
<protein>
    <submittedName>
        <fullName evidence="2">FkbM family methyltransferase</fullName>
    </submittedName>
</protein>
<gene>
    <name evidence="2" type="ORF">DV733_11220</name>
</gene>
<keyword evidence="2" id="KW-0808">Transferase</keyword>
<dbReference type="GO" id="GO:0008168">
    <property type="term" value="F:methyltransferase activity"/>
    <property type="evidence" value="ECO:0007669"/>
    <property type="project" value="UniProtKB-KW"/>
</dbReference>
<evidence type="ECO:0000313" key="3">
    <source>
        <dbReference type="Proteomes" id="UP000296706"/>
    </source>
</evidence>
<dbReference type="OrthoDB" id="275825at2157"/>
<dbReference type="PANTHER" id="PTHR34203:SF15">
    <property type="entry name" value="SLL1173 PROTEIN"/>
    <property type="match status" value="1"/>
</dbReference>
<dbReference type="GeneID" id="39848442"/>
<dbReference type="KEGG" id="hsn:DV733_11220"/>
<dbReference type="InterPro" id="IPR006342">
    <property type="entry name" value="FkbM_mtfrase"/>
</dbReference>
<dbReference type="InterPro" id="IPR052514">
    <property type="entry name" value="SAM-dependent_MTase"/>
</dbReference>
<dbReference type="Proteomes" id="UP000296706">
    <property type="component" value="Chromosome"/>
</dbReference>
<dbReference type="PANTHER" id="PTHR34203">
    <property type="entry name" value="METHYLTRANSFERASE, FKBM FAMILY PROTEIN"/>
    <property type="match status" value="1"/>
</dbReference>
<name>A0A4D6HCR2_9EURY</name>
<dbReference type="RefSeq" id="WP_079979501.1">
    <property type="nucleotide sequence ID" value="NZ_CP031310.1"/>
</dbReference>
<proteinExistence type="predicted"/>
<dbReference type="STRING" id="1457250.GCA_000755225_00647"/>
<accession>A0A4D6HCR2</accession>
<feature type="domain" description="Methyltransferase FkbM" evidence="1">
    <location>
        <begin position="111"/>
        <end position="266"/>
    </location>
</feature>
<dbReference type="SUPFAM" id="SSF53335">
    <property type="entry name" value="S-adenosyl-L-methionine-dependent methyltransferases"/>
    <property type="match status" value="1"/>
</dbReference>
<organism evidence="2 3">
    <name type="scientific">Halapricum salinum</name>
    <dbReference type="NCBI Taxonomy" id="1457250"/>
    <lineage>
        <taxon>Archaea</taxon>
        <taxon>Methanobacteriati</taxon>
        <taxon>Methanobacteriota</taxon>
        <taxon>Stenosarchaea group</taxon>
        <taxon>Halobacteria</taxon>
        <taxon>Halobacteriales</taxon>
        <taxon>Haloarculaceae</taxon>
        <taxon>Halapricum</taxon>
    </lineage>
</organism>
<dbReference type="Pfam" id="PF05050">
    <property type="entry name" value="Methyltransf_21"/>
    <property type="match status" value="1"/>
</dbReference>
<dbReference type="InterPro" id="IPR029063">
    <property type="entry name" value="SAM-dependent_MTases_sf"/>
</dbReference>
<dbReference type="AlphaFoldDB" id="A0A4D6HCR2"/>
<dbReference type="GO" id="GO:0032259">
    <property type="term" value="P:methylation"/>
    <property type="evidence" value="ECO:0007669"/>
    <property type="project" value="UniProtKB-KW"/>
</dbReference>
<dbReference type="EMBL" id="CP031310">
    <property type="protein sequence ID" value="QCC51769.1"/>
    <property type="molecule type" value="Genomic_DNA"/>
</dbReference>